<dbReference type="GO" id="GO:0016020">
    <property type="term" value="C:membrane"/>
    <property type="evidence" value="ECO:0007669"/>
    <property type="project" value="GOC"/>
</dbReference>
<evidence type="ECO:0000313" key="6">
    <source>
        <dbReference type="Proteomes" id="UP000029738"/>
    </source>
</evidence>
<comment type="caution">
    <text evidence="5">The sequence shown here is derived from an EMBL/GenBank/DDBJ whole genome shotgun (WGS) entry which is preliminary data.</text>
</comment>
<dbReference type="STRING" id="1479485.DA73_0235145"/>
<dbReference type="EMBL" id="JHEG02000059">
    <property type="protein sequence ID" value="KIE06590.1"/>
    <property type="molecule type" value="Genomic_DNA"/>
</dbReference>
<organism evidence="5">
    <name type="scientific">Tolypothrix bouteillei VB521301</name>
    <dbReference type="NCBI Taxonomy" id="1479485"/>
    <lineage>
        <taxon>Bacteria</taxon>
        <taxon>Bacillati</taxon>
        <taxon>Cyanobacteriota</taxon>
        <taxon>Cyanophyceae</taxon>
        <taxon>Nostocales</taxon>
        <taxon>Tolypothrichaceae</taxon>
        <taxon>Tolypothrix</taxon>
    </lineage>
</organism>
<evidence type="ECO:0000313" key="4">
    <source>
        <dbReference type="EMBL" id="KAF3890088.1"/>
    </source>
</evidence>
<dbReference type="GO" id="GO:0009245">
    <property type="term" value="P:lipid A biosynthetic process"/>
    <property type="evidence" value="ECO:0007669"/>
    <property type="project" value="TreeGrafter"/>
</dbReference>
<accession>A0A0C1R2U0</accession>
<dbReference type="InterPro" id="IPR016538">
    <property type="entry name" value="UCP008292"/>
</dbReference>
<evidence type="ECO:0000256" key="2">
    <source>
        <dbReference type="ARBA" id="ARBA00022801"/>
    </source>
</evidence>
<keyword evidence="6" id="KW-1185">Reference proteome</keyword>
<dbReference type="Gene3D" id="3.60.21.10">
    <property type="match status" value="1"/>
</dbReference>
<dbReference type="PANTHER" id="PTHR31302:SF31">
    <property type="entry name" value="PHOSPHODIESTERASE YAEI"/>
    <property type="match status" value="1"/>
</dbReference>
<dbReference type="Proteomes" id="UP000029738">
    <property type="component" value="Unassembled WGS sequence"/>
</dbReference>
<dbReference type="EMBL" id="JHEG04000001">
    <property type="protein sequence ID" value="KAF3890088.1"/>
    <property type="molecule type" value="Genomic_DNA"/>
</dbReference>
<name>A0A0C1R2U0_9CYAN</name>
<gene>
    <name evidence="5" type="ORF">DA73_0235145</name>
    <name evidence="4" type="ORF">DA73_0400035000</name>
</gene>
<feature type="domain" description="Calcineurin-like phosphoesterase" evidence="3">
    <location>
        <begin position="9"/>
        <end position="207"/>
    </location>
</feature>
<reference evidence="4" key="2">
    <citation type="submission" date="2019-11" db="EMBL/GenBank/DDBJ databases">
        <title>Improved Assembly of Tolypothrix boutellei genome.</title>
        <authorList>
            <person name="Sarangi A.N."/>
            <person name="Mukherjee M."/>
            <person name="Ghosh S."/>
            <person name="Singh D."/>
            <person name="Das A."/>
            <person name="Kant S."/>
            <person name="Prusty A."/>
            <person name="Tripathy S."/>
        </authorList>
    </citation>
    <scope>NUCLEOTIDE SEQUENCE</scope>
    <source>
        <strain evidence="4">VB521301</strain>
    </source>
</reference>
<dbReference type="AlphaFoldDB" id="A0A0C1R2U0"/>
<reference evidence="5" key="1">
    <citation type="journal article" date="2015" name="Genome Announc.">
        <title>Draft Genome Sequence of Tolypothrix boutellei Strain VB521301.</title>
        <authorList>
            <person name="Chandrababunaidu M.M."/>
            <person name="Singh D."/>
            <person name="Sen D."/>
            <person name="Bhan S."/>
            <person name="Das S."/>
            <person name="Gupta A."/>
            <person name="Adhikary S.P."/>
            <person name="Tripathy S."/>
        </authorList>
    </citation>
    <scope>NUCLEOTIDE SEQUENCE</scope>
    <source>
        <strain evidence="5">VB521301</strain>
    </source>
</reference>
<dbReference type="Pfam" id="PF00149">
    <property type="entry name" value="Metallophos"/>
    <property type="match status" value="1"/>
</dbReference>
<dbReference type="PIRSF" id="PIRSF008292">
    <property type="entry name" value="UCP008292"/>
    <property type="match status" value="1"/>
</dbReference>
<dbReference type="InterPro" id="IPR051158">
    <property type="entry name" value="Metallophosphoesterase_sf"/>
</dbReference>
<keyword evidence="2" id="KW-0378">Hydrolase</keyword>
<keyword evidence="1" id="KW-0479">Metal-binding</keyword>
<evidence type="ECO:0000259" key="3">
    <source>
        <dbReference type="Pfam" id="PF00149"/>
    </source>
</evidence>
<protein>
    <submittedName>
        <fullName evidence="5">Metallophosphoesterase</fullName>
    </submittedName>
</protein>
<proteinExistence type="predicted"/>
<dbReference type="SUPFAM" id="SSF56300">
    <property type="entry name" value="Metallo-dependent phosphatases"/>
    <property type="match status" value="1"/>
</dbReference>
<dbReference type="RefSeq" id="WP_038082589.1">
    <property type="nucleotide sequence ID" value="NZ_JHEG04000001.1"/>
</dbReference>
<dbReference type="GO" id="GO:0008758">
    <property type="term" value="F:UDP-2,3-diacylglucosamine hydrolase activity"/>
    <property type="evidence" value="ECO:0007669"/>
    <property type="project" value="TreeGrafter"/>
</dbReference>
<dbReference type="OrthoDB" id="1645838at2"/>
<sequence length="252" mass="26975">MATTKDVVRIAAVGDIHCTKTSQGTLQPVFEQASELADVLLLCGDLTDYGQPEEAQVLVKELASAKIPTIAVFGNHDYESGKQDEVKQILTEAGVRVLDGDACEIKGIGFAGVKGFAGGFGSKALGAWGEEAIKHFVHEAVNEALKLESALARLETSQRIAVLHYSPIQATVEGEPPEIFPFLGSSRLEEPLTRYSVTAAFHGHAHNGHIEGRTISNIPVYNVSMPLLKKTLPDQPPFHLLELAVDAGVVSV</sequence>
<dbReference type="PANTHER" id="PTHR31302">
    <property type="entry name" value="TRANSMEMBRANE PROTEIN WITH METALLOPHOSPHOESTERASE DOMAIN-RELATED"/>
    <property type="match status" value="1"/>
</dbReference>
<dbReference type="InterPro" id="IPR004843">
    <property type="entry name" value="Calcineurin-like_PHP"/>
</dbReference>
<dbReference type="InterPro" id="IPR029052">
    <property type="entry name" value="Metallo-depent_PP-like"/>
</dbReference>
<evidence type="ECO:0000256" key="1">
    <source>
        <dbReference type="ARBA" id="ARBA00022723"/>
    </source>
</evidence>
<evidence type="ECO:0000313" key="5">
    <source>
        <dbReference type="EMBL" id="KIE06590.1"/>
    </source>
</evidence>
<dbReference type="GO" id="GO:0046872">
    <property type="term" value="F:metal ion binding"/>
    <property type="evidence" value="ECO:0007669"/>
    <property type="project" value="UniProtKB-KW"/>
</dbReference>